<proteinExistence type="predicted"/>
<keyword evidence="3" id="KW-1185">Reference proteome</keyword>
<dbReference type="RefSeq" id="WP_245125997.1">
    <property type="nucleotide sequence ID" value="NZ_CP095062.1"/>
</dbReference>
<organism evidence="2 3">
    <name type="scientific">Hymenobacter volaticus</name>
    <dbReference type="NCBI Taxonomy" id="2932254"/>
    <lineage>
        <taxon>Bacteria</taxon>
        <taxon>Pseudomonadati</taxon>
        <taxon>Bacteroidota</taxon>
        <taxon>Cytophagia</taxon>
        <taxon>Cytophagales</taxon>
        <taxon>Hymenobacteraceae</taxon>
        <taxon>Hymenobacter</taxon>
    </lineage>
</organism>
<evidence type="ECO:0000313" key="3">
    <source>
        <dbReference type="Proteomes" id="UP000830401"/>
    </source>
</evidence>
<feature type="transmembrane region" description="Helical" evidence="1">
    <location>
        <begin position="146"/>
        <end position="168"/>
    </location>
</feature>
<dbReference type="EMBL" id="CP095062">
    <property type="protein sequence ID" value="UOQ68616.1"/>
    <property type="molecule type" value="Genomic_DNA"/>
</dbReference>
<geneLocation type="plasmid" evidence="2 3">
    <name>unnamed1</name>
</geneLocation>
<name>A0ABY4GCI5_9BACT</name>
<accession>A0ABY4GCI5</accession>
<sequence length="316" mass="36022">MLQQFFRFLGGLYQLVWGILLTALLGVAVMLAWHFYQEEVFQTQLQSQGEPVTVQIKRADRTSRALWDVLGNAVYIGFTHHNQAYETRYVSDTLWLSEGDRVTLLYHQQSDRFGQLQRAPIADDTRVVSRLINWSVVADFSRETKALALFVLLMLALFFVGGGVLVRLTGLTFIQTIARALFVTGLGFMALFLTYDAFQYYQYGTQLKRNGQKTEVTVVDTDRLSHGRKYHWYTYQATFPFKNQQRVVAITEADYGRLNAGATQLAVLYDASLNDFITADYSLSFSQAGAALFFWLILFLLLRPTPARATAVQPNR</sequence>
<dbReference type="Proteomes" id="UP000830401">
    <property type="component" value="Plasmid unnamed1"/>
</dbReference>
<keyword evidence="2" id="KW-0614">Plasmid</keyword>
<feature type="transmembrane region" description="Helical" evidence="1">
    <location>
        <begin position="180"/>
        <end position="201"/>
    </location>
</feature>
<evidence type="ECO:0000256" key="1">
    <source>
        <dbReference type="SAM" id="Phobius"/>
    </source>
</evidence>
<feature type="transmembrane region" description="Helical" evidence="1">
    <location>
        <begin position="281"/>
        <end position="302"/>
    </location>
</feature>
<keyword evidence="1" id="KW-0472">Membrane</keyword>
<evidence type="ECO:0000313" key="2">
    <source>
        <dbReference type="EMBL" id="UOQ68616.1"/>
    </source>
</evidence>
<feature type="transmembrane region" description="Helical" evidence="1">
    <location>
        <begin position="12"/>
        <end position="36"/>
    </location>
</feature>
<gene>
    <name evidence="2" type="ORF">MUN86_24230</name>
</gene>
<reference evidence="2" key="1">
    <citation type="submission" date="2022-04" db="EMBL/GenBank/DDBJ databases">
        <title>Hymenobacter sp. isolated from the air.</title>
        <authorList>
            <person name="Won M."/>
            <person name="Lee C.-M."/>
            <person name="Woen H.-Y."/>
            <person name="Kwon S.-W."/>
        </authorList>
    </citation>
    <scope>NUCLEOTIDE SEQUENCE</scope>
    <source>
        <strain evidence="2">5420S-77</strain>
        <plasmid evidence="2">unnamed1</plasmid>
    </source>
</reference>
<keyword evidence="1" id="KW-0812">Transmembrane</keyword>
<evidence type="ECO:0008006" key="4">
    <source>
        <dbReference type="Google" id="ProtNLM"/>
    </source>
</evidence>
<keyword evidence="1" id="KW-1133">Transmembrane helix</keyword>
<protein>
    <recommendedName>
        <fullName evidence="4">DUF3592 domain-containing protein</fullName>
    </recommendedName>
</protein>